<dbReference type="Proteomes" id="UP000182882">
    <property type="component" value="Unassembled WGS sequence"/>
</dbReference>
<accession>A0A1H2G1A8</accession>
<dbReference type="Pfam" id="PF05016">
    <property type="entry name" value="ParE_toxin"/>
    <property type="match status" value="1"/>
</dbReference>
<evidence type="ECO:0000313" key="4">
    <source>
        <dbReference type="Proteomes" id="UP000182882"/>
    </source>
</evidence>
<dbReference type="InterPro" id="IPR035093">
    <property type="entry name" value="RelE/ParE_toxin_dom_sf"/>
</dbReference>
<comment type="similarity">
    <text evidence="2">Belongs to the RelE toxin family.</text>
</comment>
<reference evidence="4" key="1">
    <citation type="submission" date="2016-10" db="EMBL/GenBank/DDBJ databases">
        <authorList>
            <person name="Varghese N."/>
            <person name="Submissions S."/>
        </authorList>
    </citation>
    <scope>NUCLEOTIDE SEQUENCE [LARGE SCALE GENOMIC DNA]</scope>
    <source>
        <strain evidence="4">Nm10</strain>
    </source>
</reference>
<keyword evidence="1" id="KW-1277">Toxin-antitoxin system</keyword>
<evidence type="ECO:0000256" key="2">
    <source>
        <dbReference type="PIRNR" id="PIRNR029218"/>
    </source>
</evidence>
<dbReference type="EMBL" id="FNLN01000027">
    <property type="protein sequence ID" value="SDU13389.1"/>
    <property type="molecule type" value="Genomic_DNA"/>
</dbReference>
<dbReference type="InterPro" id="IPR007712">
    <property type="entry name" value="RelE/ParE_toxin"/>
</dbReference>
<dbReference type="AlphaFoldDB" id="A0A1H2G1A8"/>
<name>A0A1H2G1A8_9PROT</name>
<dbReference type="InterPro" id="IPR028344">
    <property type="entry name" value="ParE1/4"/>
</dbReference>
<dbReference type="Gene3D" id="3.30.2310.20">
    <property type="entry name" value="RelE-like"/>
    <property type="match status" value="1"/>
</dbReference>
<keyword evidence="4" id="KW-1185">Reference proteome</keyword>
<sequence>MTFTIKITPRAQQDLKNIGRYTLQKWGKKKRDSYLRDLDRCFRWLAGNPKIGKHRIDIEEGYYCYLQGSHLIFYTIGESCIHIIGIPHQAMGVLNYFDPD</sequence>
<organism evidence="3 4">
    <name type="scientific">Nitrosomonas ureae</name>
    <dbReference type="NCBI Taxonomy" id="44577"/>
    <lineage>
        <taxon>Bacteria</taxon>
        <taxon>Pseudomonadati</taxon>
        <taxon>Pseudomonadota</taxon>
        <taxon>Betaproteobacteria</taxon>
        <taxon>Nitrosomonadales</taxon>
        <taxon>Nitrosomonadaceae</taxon>
        <taxon>Nitrosomonas</taxon>
    </lineage>
</organism>
<dbReference type="KEGG" id="nur:ATY38_13415"/>
<gene>
    <name evidence="3" type="ORF">SAMN05216406_1272</name>
</gene>
<evidence type="ECO:0000256" key="1">
    <source>
        <dbReference type="ARBA" id="ARBA00022649"/>
    </source>
</evidence>
<evidence type="ECO:0000313" key="3">
    <source>
        <dbReference type="EMBL" id="SDU13389.1"/>
    </source>
</evidence>
<proteinExistence type="inferred from homology"/>
<dbReference type="PIRSF" id="PIRSF029218">
    <property type="entry name" value="ParE"/>
    <property type="match status" value="1"/>
</dbReference>
<dbReference type="RefSeq" id="WP_062559734.1">
    <property type="nucleotide sequence ID" value="NZ_CP013341.1"/>
</dbReference>
<protein>
    <recommendedName>
        <fullName evidence="2">Toxin</fullName>
    </recommendedName>
</protein>